<evidence type="ECO:0000256" key="1">
    <source>
        <dbReference type="SAM" id="Phobius"/>
    </source>
</evidence>
<keyword evidence="3" id="KW-1185">Reference proteome</keyword>
<keyword evidence="1" id="KW-1133">Transmembrane helix</keyword>
<sequence length="245" mass="28041">MVEEEDKRVVVRETSYESQYQDPCSKMSCTRFCFEFPAQGAPRWTYMGQGQGAYVQVSDVQYVGEGNGDLVRETPRSVQLRPHCLATLVCLVLLMLGVLLWVVWQRNLMAKDQSDPWDCEISTGIAQQRFPVWKQTWSLEKQRFCCERYGRTCEEERRLSEEDQVAVAQVADDVVYECQVSVANWEAWPEAKKEWCCRREDLGCGFQCSESPDAWSPAKTRWCCMQQGKGCENPPTQATSAGVVV</sequence>
<evidence type="ECO:0000313" key="2">
    <source>
        <dbReference type="EMBL" id="CAK9020787.1"/>
    </source>
</evidence>
<proteinExistence type="predicted"/>
<feature type="transmembrane region" description="Helical" evidence="1">
    <location>
        <begin position="84"/>
        <end position="104"/>
    </location>
</feature>
<keyword evidence="1" id="KW-0472">Membrane</keyword>
<name>A0ABP0K1Y9_9DINO</name>
<gene>
    <name evidence="2" type="ORF">SCF082_LOCUS15054</name>
</gene>
<accession>A0ABP0K1Y9</accession>
<dbReference type="Proteomes" id="UP001642464">
    <property type="component" value="Unassembled WGS sequence"/>
</dbReference>
<reference evidence="2 3" key="1">
    <citation type="submission" date="2024-02" db="EMBL/GenBank/DDBJ databases">
        <authorList>
            <person name="Chen Y."/>
            <person name="Shah S."/>
            <person name="Dougan E. K."/>
            <person name="Thang M."/>
            <person name="Chan C."/>
        </authorList>
    </citation>
    <scope>NUCLEOTIDE SEQUENCE [LARGE SCALE GENOMIC DNA]</scope>
</reference>
<keyword evidence="1" id="KW-0812">Transmembrane</keyword>
<dbReference type="EMBL" id="CAXAMM010009569">
    <property type="protein sequence ID" value="CAK9020787.1"/>
    <property type="molecule type" value="Genomic_DNA"/>
</dbReference>
<organism evidence="2 3">
    <name type="scientific">Durusdinium trenchii</name>
    <dbReference type="NCBI Taxonomy" id="1381693"/>
    <lineage>
        <taxon>Eukaryota</taxon>
        <taxon>Sar</taxon>
        <taxon>Alveolata</taxon>
        <taxon>Dinophyceae</taxon>
        <taxon>Suessiales</taxon>
        <taxon>Symbiodiniaceae</taxon>
        <taxon>Durusdinium</taxon>
    </lineage>
</organism>
<protein>
    <submittedName>
        <fullName evidence="2">Uncharacterized protein</fullName>
    </submittedName>
</protein>
<comment type="caution">
    <text evidence="2">The sequence shown here is derived from an EMBL/GenBank/DDBJ whole genome shotgun (WGS) entry which is preliminary data.</text>
</comment>
<evidence type="ECO:0000313" key="3">
    <source>
        <dbReference type="Proteomes" id="UP001642464"/>
    </source>
</evidence>